<accession>A0A6J4M799</accession>
<evidence type="ECO:0000313" key="2">
    <source>
        <dbReference type="EMBL" id="CAA9351702.1"/>
    </source>
</evidence>
<reference evidence="2" key="1">
    <citation type="submission" date="2020-02" db="EMBL/GenBank/DDBJ databases">
        <authorList>
            <person name="Meier V. D."/>
        </authorList>
    </citation>
    <scope>NUCLEOTIDE SEQUENCE</scope>
    <source>
        <strain evidence="2">AVDCRST_MAG40</strain>
    </source>
</reference>
<dbReference type="EMBL" id="CADCTX010000807">
    <property type="protein sequence ID" value="CAA9351702.1"/>
    <property type="molecule type" value="Genomic_DNA"/>
</dbReference>
<feature type="region of interest" description="Disordered" evidence="1">
    <location>
        <begin position="62"/>
        <end position="100"/>
    </location>
</feature>
<proteinExistence type="predicted"/>
<feature type="compositionally biased region" description="Basic residues" evidence="1">
    <location>
        <begin position="85"/>
        <end position="100"/>
    </location>
</feature>
<protein>
    <submittedName>
        <fullName evidence="2">Uncharacterized protein</fullName>
    </submittedName>
</protein>
<dbReference type="AlphaFoldDB" id="A0A6J4M799"/>
<feature type="non-terminal residue" evidence="2">
    <location>
        <position position="1"/>
    </location>
</feature>
<name>A0A6J4M799_9BACT</name>
<feature type="non-terminal residue" evidence="2">
    <location>
        <position position="100"/>
    </location>
</feature>
<gene>
    <name evidence="2" type="ORF">AVDCRST_MAG40-2924</name>
</gene>
<organism evidence="2">
    <name type="scientific">uncultured Gemmatimonadaceae bacterium</name>
    <dbReference type="NCBI Taxonomy" id="246130"/>
    <lineage>
        <taxon>Bacteria</taxon>
        <taxon>Pseudomonadati</taxon>
        <taxon>Gemmatimonadota</taxon>
        <taxon>Gemmatimonadia</taxon>
        <taxon>Gemmatimonadales</taxon>
        <taxon>Gemmatimonadaceae</taxon>
        <taxon>environmental samples</taxon>
    </lineage>
</organism>
<feature type="region of interest" description="Disordered" evidence="1">
    <location>
        <begin position="1"/>
        <end position="38"/>
    </location>
</feature>
<sequence>GPQSVSVQRGAGDGAALSSGPLRRRTRRRGAVASRRAGGVAAGVHEARQVEVRVATPARRAAIPSDVRGAPGAAGRKPADCRAAPRGHGRGRMRVRGVRP</sequence>
<evidence type="ECO:0000256" key="1">
    <source>
        <dbReference type="SAM" id="MobiDB-lite"/>
    </source>
</evidence>